<dbReference type="Proteomes" id="UP000675880">
    <property type="component" value="Unassembled WGS sequence"/>
</dbReference>
<keyword evidence="1 2" id="KW-0443">Lipid metabolism</keyword>
<protein>
    <submittedName>
        <fullName evidence="5">PNPLA domain-containing protein</fullName>
    </submittedName>
</protein>
<evidence type="ECO:0000313" key="6">
    <source>
        <dbReference type="Proteomes" id="UP000675880"/>
    </source>
</evidence>
<feature type="active site" description="Nucleophile" evidence="2">
    <location>
        <position position="96"/>
    </location>
</feature>
<feature type="domain" description="PNPLA" evidence="4">
    <location>
        <begin position="60"/>
        <end position="263"/>
    </location>
</feature>
<keyword evidence="2" id="KW-0378">Hydrolase</keyword>
<dbReference type="InterPro" id="IPR002641">
    <property type="entry name" value="PNPLA_dom"/>
</dbReference>
<feature type="active site" description="Proton acceptor" evidence="2">
    <location>
        <position position="250"/>
    </location>
</feature>
<evidence type="ECO:0000313" key="5">
    <source>
        <dbReference type="EMBL" id="CAE6711763.1"/>
    </source>
</evidence>
<evidence type="ECO:0000256" key="2">
    <source>
        <dbReference type="PROSITE-ProRule" id="PRU01161"/>
    </source>
</evidence>
<name>A0ABM8QRQ8_9BACT</name>
<dbReference type="SUPFAM" id="SSF52151">
    <property type="entry name" value="FabD/lysophospholipase-like"/>
    <property type="match status" value="1"/>
</dbReference>
<keyword evidence="3" id="KW-0732">Signal</keyword>
<keyword evidence="2" id="KW-0442">Lipid degradation</keyword>
<reference evidence="5 6" key="1">
    <citation type="submission" date="2021-02" db="EMBL/GenBank/DDBJ databases">
        <authorList>
            <person name="Han P."/>
        </authorList>
    </citation>
    <scope>NUCLEOTIDE SEQUENCE [LARGE SCALE GENOMIC DNA]</scope>
    <source>
        <strain evidence="5">Candidatus Nitrospira sp. ZN2</strain>
    </source>
</reference>
<dbReference type="PROSITE" id="PS51635">
    <property type="entry name" value="PNPLA"/>
    <property type="match status" value="1"/>
</dbReference>
<sequence length="418" mass="44079">MSLLSGPFLGCWIAALLLTSVSCATSDPPRALPPDPRPAPTRATLQLGHKELTDGRFVGLAFSGGGSRAAVFGAAVMKELDRLGLLQQVDVLSAVSGGALPATAYALEGYRDFNFENGFVEQIGRDIQGAVAGPWYAAPHNLLRYAFRDTIPAEPVIRALDDQLFHGATFADLNPSRPILLLNATDAVTGDPLVIAEERFASLGIPLGPFSIARAVYMSAAYPGVLEPLTLTDGRTGTNGASADPVLAYDGGAADNLGIRTLIHVVEKTLSEQPMADRFPQGCLVISIDATSRPENEARTPLSAAAALLRGHRRNVLELAGIPAAQQDQAMFGTFRVGQNGSGGICRFWHVALRQLPDSDPLGEHVTHITTNLGLSVEDQAALIAAAARLVAKGREEMNATGGWAGLLENKPALFSHP</sequence>
<keyword evidence="6" id="KW-1185">Reference proteome</keyword>
<proteinExistence type="predicted"/>
<evidence type="ECO:0000256" key="1">
    <source>
        <dbReference type="ARBA" id="ARBA00023098"/>
    </source>
</evidence>
<evidence type="ECO:0000256" key="3">
    <source>
        <dbReference type="SAM" id="SignalP"/>
    </source>
</evidence>
<dbReference type="Pfam" id="PF01734">
    <property type="entry name" value="Patatin"/>
    <property type="match status" value="1"/>
</dbReference>
<organism evidence="5 6">
    <name type="scientific">Nitrospira defluvii</name>
    <dbReference type="NCBI Taxonomy" id="330214"/>
    <lineage>
        <taxon>Bacteria</taxon>
        <taxon>Pseudomonadati</taxon>
        <taxon>Nitrospirota</taxon>
        <taxon>Nitrospiria</taxon>
        <taxon>Nitrospirales</taxon>
        <taxon>Nitrospiraceae</taxon>
        <taxon>Nitrospira</taxon>
    </lineage>
</organism>
<feature type="short sequence motif" description="DGA/G" evidence="2">
    <location>
        <begin position="250"/>
        <end position="252"/>
    </location>
</feature>
<dbReference type="InterPro" id="IPR016035">
    <property type="entry name" value="Acyl_Trfase/lysoPLipase"/>
</dbReference>
<dbReference type="Gene3D" id="3.40.1090.10">
    <property type="entry name" value="Cytosolic phospholipase A2 catalytic domain"/>
    <property type="match status" value="2"/>
</dbReference>
<feature type="signal peptide" evidence="3">
    <location>
        <begin position="1"/>
        <end position="26"/>
    </location>
</feature>
<feature type="chain" id="PRO_5047513380" evidence="3">
    <location>
        <begin position="27"/>
        <end position="418"/>
    </location>
</feature>
<gene>
    <name evidence="5" type="ORF">NSPZN2_11252</name>
</gene>
<dbReference type="EMBL" id="CAJNBJ010000001">
    <property type="protein sequence ID" value="CAE6711763.1"/>
    <property type="molecule type" value="Genomic_DNA"/>
</dbReference>
<comment type="caution">
    <text evidence="5">The sequence shown here is derived from an EMBL/GenBank/DDBJ whole genome shotgun (WGS) entry which is preliminary data.</text>
</comment>
<dbReference type="RefSeq" id="WP_213041022.1">
    <property type="nucleotide sequence ID" value="NZ_CAJNBJ010000001.1"/>
</dbReference>
<accession>A0ABM8QRQ8</accession>
<comment type="caution">
    <text evidence="2">Lacks conserved residue(s) required for the propagation of feature annotation.</text>
</comment>
<evidence type="ECO:0000259" key="4">
    <source>
        <dbReference type="PROSITE" id="PS51635"/>
    </source>
</evidence>